<dbReference type="Proteomes" id="UP000503640">
    <property type="component" value="Unassembled WGS sequence"/>
</dbReference>
<dbReference type="Gene3D" id="3.30.70.1230">
    <property type="entry name" value="Nucleotide cyclase"/>
    <property type="match status" value="1"/>
</dbReference>
<keyword evidence="3" id="KW-1185">Reference proteome</keyword>
<dbReference type="PROSITE" id="PS50125">
    <property type="entry name" value="GUANYLATE_CYCLASE_2"/>
    <property type="match status" value="1"/>
</dbReference>
<dbReference type="SUPFAM" id="SSF55073">
    <property type="entry name" value="Nucleotide cyclase"/>
    <property type="match status" value="1"/>
</dbReference>
<dbReference type="PANTHER" id="PTHR43081:SF1">
    <property type="entry name" value="ADENYLATE CYCLASE, TERMINAL-DIFFERENTIATION SPECIFIC"/>
    <property type="match status" value="1"/>
</dbReference>
<organism evidence="2 3">
    <name type="scientific">Anaeromyxobacter diazotrophicus</name>
    <dbReference type="NCBI Taxonomy" id="2590199"/>
    <lineage>
        <taxon>Bacteria</taxon>
        <taxon>Pseudomonadati</taxon>
        <taxon>Myxococcota</taxon>
        <taxon>Myxococcia</taxon>
        <taxon>Myxococcales</taxon>
        <taxon>Cystobacterineae</taxon>
        <taxon>Anaeromyxobacteraceae</taxon>
        <taxon>Anaeromyxobacter</taxon>
    </lineage>
</organism>
<evidence type="ECO:0000313" key="3">
    <source>
        <dbReference type="Proteomes" id="UP000503640"/>
    </source>
</evidence>
<dbReference type="SMART" id="SM00044">
    <property type="entry name" value="CYCc"/>
    <property type="match status" value="1"/>
</dbReference>
<protein>
    <recommendedName>
        <fullName evidence="1">Guanylate cyclase domain-containing protein</fullName>
    </recommendedName>
</protein>
<dbReference type="InterPro" id="IPR029787">
    <property type="entry name" value="Nucleotide_cyclase"/>
</dbReference>
<dbReference type="RefSeq" id="WP_235969477.1">
    <property type="nucleotide sequence ID" value="NZ_BJTG01000002.1"/>
</dbReference>
<dbReference type="CDD" id="cd07302">
    <property type="entry name" value="CHD"/>
    <property type="match status" value="1"/>
</dbReference>
<dbReference type="GO" id="GO:0009190">
    <property type="term" value="P:cyclic nucleotide biosynthetic process"/>
    <property type="evidence" value="ECO:0007669"/>
    <property type="project" value="InterPro"/>
</dbReference>
<gene>
    <name evidence="2" type="ORF">AMYX_11680</name>
</gene>
<reference evidence="3" key="1">
    <citation type="journal article" date="2020" name="Appl. Environ. Microbiol.">
        <title>Diazotrophic Anaeromyxobacter Isolates from Soils.</title>
        <authorList>
            <person name="Masuda Y."/>
            <person name="Yamanaka H."/>
            <person name="Xu Z.X."/>
            <person name="Shiratori Y."/>
            <person name="Aono T."/>
            <person name="Amachi S."/>
            <person name="Senoo K."/>
            <person name="Itoh H."/>
        </authorList>
    </citation>
    <scope>NUCLEOTIDE SEQUENCE [LARGE SCALE GENOMIC DNA]</scope>
    <source>
        <strain evidence="3">R267</strain>
    </source>
</reference>
<evidence type="ECO:0000259" key="1">
    <source>
        <dbReference type="PROSITE" id="PS50125"/>
    </source>
</evidence>
<dbReference type="AlphaFoldDB" id="A0A7I9VK89"/>
<name>A0A7I9VK89_9BACT</name>
<feature type="domain" description="Guanylate cyclase" evidence="1">
    <location>
        <begin position="7"/>
        <end position="126"/>
    </location>
</feature>
<evidence type="ECO:0000313" key="2">
    <source>
        <dbReference type="EMBL" id="GEJ56427.1"/>
    </source>
</evidence>
<dbReference type="GO" id="GO:0035556">
    <property type="term" value="P:intracellular signal transduction"/>
    <property type="evidence" value="ECO:0007669"/>
    <property type="project" value="InterPro"/>
</dbReference>
<dbReference type="EMBL" id="BJTG01000002">
    <property type="protein sequence ID" value="GEJ56427.1"/>
    <property type="molecule type" value="Genomic_DNA"/>
</dbReference>
<dbReference type="Pfam" id="PF00211">
    <property type="entry name" value="Guanylate_cyc"/>
    <property type="match status" value="1"/>
</dbReference>
<dbReference type="InterPro" id="IPR001054">
    <property type="entry name" value="A/G_cyclase"/>
</dbReference>
<sequence length="449" mass="47573">MRTENLAVMFTDIEGFTARTSRQTHQENALMLRRHDALLMPVVRAFGGRHVKSIGDAWLVVFRSPTSSILCGMAIQDRLWDYNRRVTGDEQIRVRVAVNLGEVRVTRTLGATDVLGEPVNIAARVEGEAQAGEVLFTEAVHLAMNKAEVPAQEVGYRQLKGVPEPIRLYRAAPGPVALTPTNSAAAAPEAVEQPPFGNHALSRVKGLGAADPREILRQAPAAPDLPDLADLAGRLGRAGAEALPGLAGRLGRVGATLPALAGRLGQAGAALPRRGRLLAAAVAGLLALAAVAWAVVPSRPERLIEAGRFEEARQAIGALAEKRGSDDAEVLYLEGRLSEERWHRGQGGPREAFQLYGRALAAGSGAAAGALERAAESKDCGTRRLAARALADSHSPKARSALRTLASAEPEEPEAQDALEKVKRIFGGGGRCGAGDLARDALRALEEER</sequence>
<comment type="caution">
    <text evidence="2">The sequence shown here is derived from an EMBL/GenBank/DDBJ whole genome shotgun (WGS) entry which is preliminary data.</text>
</comment>
<dbReference type="InterPro" id="IPR050697">
    <property type="entry name" value="Adenylyl/Guanylyl_Cyclase_3/4"/>
</dbReference>
<proteinExistence type="predicted"/>
<accession>A0A7I9VK89</accession>
<dbReference type="GO" id="GO:0004016">
    <property type="term" value="F:adenylate cyclase activity"/>
    <property type="evidence" value="ECO:0007669"/>
    <property type="project" value="UniProtKB-ARBA"/>
</dbReference>
<dbReference type="PANTHER" id="PTHR43081">
    <property type="entry name" value="ADENYLATE CYCLASE, TERMINAL-DIFFERENTIATION SPECIFIC-RELATED"/>
    <property type="match status" value="1"/>
</dbReference>